<keyword evidence="1" id="KW-0472">Membrane</keyword>
<comment type="caution">
    <text evidence="2">The sequence shown here is derived from an EMBL/GenBank/DDBJ whole genome shotgun (WGS) entry which is preliminary data.</text>
</comment>
<keyword evidence="1" id="KW-1133">Transmembrane helix</keyword>
<protein>
    <submittedName>
        <fullName evidence="2">Stage V sporulation protein AB</fullName>
    </submittedName>
</protein>
<gene>
    <name evidence="2" type="ORF">H7B90_03005</name>
</gene>
<keyword evidence="3" id="KW-1185">Reference proteome</keyword>
<evidence type="ECO:0000313" key="2">
    <source>
        <dbReference type="EMBL" id="MBB6690361.1"/>
    </source>
</evidence>
<dbReference type="Proteomes" id="UP000553776">
    <property type="component" value="Unassembled WGS sequence"/>
</dbReference>
<dbReference type="AlphaFoldDB" id="A0A841TWM6"/>
<accession>A0A841TWM6</accession>
<organism evidence="2 3">
    <name type="scientific">Cohnella xylanilytica</name>
    <dbReference type="NCBI Taxonomy" id="557555"/>
    <lineage>
        <taxon>Bacteria</taxon>
        <taxon>Bacillati</taxon>
        <taxon>Bacillota</taxon>
        <taxon>Bacilli</taxon>
        <taxon>Bacillales</taxon>
        <taxon>Paenibacillaceae</taxon>
        <taxon>Cohnella</taxon>
    </lineage>
</organism>
<dbReference type="EMBL" id="JACJVR010000008">
    <property type="protein sequence ID" value="MBB6690361.1"/>
    <property type="molecule type" value="Genomic_DNA"/>
</dbReference>
<sequence length="58" mass="6176">MIETLRGLLLAVVGLAGGFAVGSAFVALLIVLDLIPRLVQLTRGHRRSGWFESALLMG</sequence>
<feature type="non-terminal residue" evidence="2">
    <location>
        <position position="58"/>
    </location>
</feature>
<reference evidence="2 3" key="1">
    <citation type="submission" date="2020-08" db="EMBL/GenBank/DDBJ databases">
        <title>Cohnella phylogeny.</title>
        <authorList>
            <person name="Dunlap C."/>
        </authorList>
    </citation>
    <scope>NUCLEOTIDE SEQUENCE [LARGE SCALE GENOMIC DNA]</scope>
    <source>
        <strain evidence="2 3">DSM 25239</strain>
    </source>
</reference>
<feature type="transmembrane region" description="Helical" evidence="1">
    <location>
        <begin position="7"/>
        <end position="32"/>
    </location>
</feature>
<proteinExistence type="predicted"/>
<keyword evidence="1" id="KW-0812">Transmembrane</keyword>
<evidence type="ECO:0000256" key="1">
    <source>
        <dbReference type="SAM" id="Phobius"/>
    </source>
</evidence>
<evidence type="ECO:0000313" key="3">
    <source>
        <dbReference type="Proteomes" id="UP000553776"/>
    </source>
</evidence>
<name>A0A841TWM6_9BACL</name>